<dbReference type="VEuPathDB" id="PlasmoDB:PCHAS_0406000"/>
<dbReference type="EMBL" id="LT608170">
    <property type="protein sequence ID" value="SCL98168.1"/>
    <property type="molecule type" value="Genomic_DNA"/>
</dbReference>
<reference evidence="4" key="2">
    <citation type="submission" date="2014-05" db="EMBL/GenBank/DDBJ databases">
        <authorList>
            <person name="Aslett M.A."/>
            <person name="De Silva N."/>
        </authorList>
    </citation>
    <scope>NUCLEOTIDE SEQUENCE</scope>
    <source>
        <strain evidence="4">AS</strain>
    </source>
</reference>
<organism evidence="4 5">
    <name type="scientific">Plasmodium chabaudi chabaudi</name>
    <dbReference type="NCBI Taxonomy" id="31271"/>
    <lineage>
        <taxon>Eukaryota</taxon>
        <taxon>Sar</taxon>
        <taxon>Alveolata</taxon>
        <taxon>Apicomplexa</taxon>
        <taxon>Aconoidasida</taxon>
        <taxon>Haemosporida</taxon>
        <taxon>Plasmodiidae</taxon>
        <taxon>Plasmodium</taxon>
        <taxon>Plasmodium (Vinckeia)</taxon>
    </lineage>
</organism>
<proteinExistence type="predicted"/>
<name>A0A077THC7_PLACU</name>
<keyword evidence="1" id="KW-1133">Transmembrane helix</keyword>
<evidence type="ECO:0000313" key="3">
    <source>
        <dbReference type="EMBL" id="SCL98748.1"/>
    </source>
</evidence>
<dbReference type="GeneID" id="3485286"/>
<evidence type="ECO:0000313" key="5">
    <source>
        <dbReference type="Proteomes" id="UP000071118"/>
    </source>
</evidence>
<dbReference type="EMBL" id="LT608156">
    <property type="protein sequence ID" value="SCL98748.1"/>
    <property type="molecule type" value="Genomic_DNA"/>
</dbReference>
<gene>
    <name evidence="2" type="ORF">PCHAJ_000052100</name>
    <name evidence="4" type="ORF">PCHAS_0406000</name>
    <name evidence="3" type="ORF">PCHCB_000052600</name>
</gene>
<evidence type="ECO:0000313" key="6">
    <source>
        <dbReference type="Proteomes" id="UP000507163"/>
    </source>
</evidence>
<evidence type="ECO:0000313" key="4">
    <source>
        <dbReference type="EMBL" id="VTZ67186.1"/>
    </source>
</evidence>
<dbReference type="AlphaFoldDB" id="A0A077THC7"/>
<dbReference type="Proteomes" id="UP000071118">
    <property type="component" value="Chromosome 4"/>
</dbReference>
<reference evidence="4 5" key="1">
    <citation type="journal article" date="2014" name="BMC Biol.">
        <title>A comprehensive evaluation of rodent malaria parasite genomes and gene expression.</title>
        <authorList>
            <person name="Otto T.D."/>
            <person name="Bohme U."/>
            <person name="Jackson A.P."/>
            <person name="Hunt M."/>
            <person name="Franke-Fayard B."/>
            <person name="Hoeijmakers W.A."/>
            <person name="Religa A.A."/>
            <person name="Robertson L."/>
            <person name="Sanders M."/>
            <person name="Ogun S.A."/>
            <person name="Cunningham D."/>
            <person name="Erhart A."/>
            <person name="Billker O."/>
            <person name="Khan S.M."/>
            <person name="Stunnenberg H.G."/>
            <person name="Langhorne J."/>
            <person name="Holder A.A."/>
            <person name="Waters A.P."/>
            <person name="Newbold C.I."/>
            <person name="Pain A."/>
            <person name="Berriman M."/>
            <person name="Janse C.J."/>
        </authorList>
    </citation>
    <scope>NUCLEOTIDE SEQUENCE [LARGE SCALE GENOMIC DNA]</scope>
    <source>
        <strain evidence="4 5">AS</strain>
    </source>
</reference>
<protein>
    <submittedName>
        <fullName evidence="4">ER membrane protein complex subunit 5, putative</fullName>
    </submittedName>
    <submittedName>
        <fullName evidence="2">Membrane magnesium transporter, putative</fullName>
    </submittedName>
</protein>
<dbReference type="EMBL" id="LK022881">
    <property type="protein sequence ID" value="VTZ67186.1"/>
    <property type="molecule type" value="Genomic_DNA"/>
</dbReference>
<feature type="transmembrane region" description="Helical" evidence="1">
    <location>
        <begin position="47"/>
        <end position="67"/>
    </location>
</feature>
<dbReference type="Proteomes" id="UP000195489">
    <property type="component" value="Chromosome 4"/>
</dbReference>
<evidence type="ECO:0000313" key="2">
    <source>
        <dbReference type="EMBL" id="SCL98168.1"/>
    </source>
</evidence>
<accession>A0A077THC7</accession>
<dbReference type="OrthoDB" id="373661at2759"/>
<keyword evidence="5" id="KW-1185">Reference proteome</keyword>
<reference evidence="4" key="3">
    <citation type="submission" date="2019-05" db="EMBL/GenBank/DDBJ databases">
        <authorList>
            <consortium name="Pathogen Informatics"/>
        </authorList>
    </citation>
    <scope>NUCLEOTIDE SEQUENCE</scope>
    <source>
        <strain evidence="2 6">AJ</strain>
        <strain evidence="4">AS</strain>
        <strain evidence="3">CB</strain>
    </source>
</reference>
<sequence length="115" mass="13305">MMKHFSVMITLIGLSSLLKCGHNVYLLLNAFKLGKDSIEDFTIPTPLTLQTILCALITIYGGSKLFLSFKKVEDMPKDFDNKSWDATHIRKSFRLSYNRKFFIKDYINDFLSKNV</sequence>
<keyword evidence="1" id="KW-0812">Transmembrane</keyword>
<evidence type="ECO:0000256" key="1">
    <source>
        <dbReference type="SAM" id="Phobius"/>
    </source>
</evidence>
<dbReference type="Proteomes" id="UP000507163">
    <property type="component" value="Chromosome 4"/>
</dbReference>
<dbReference type="RefSeq" id="XP_016653272.1">
    <property type="nucleotide sequence ID" value="XM_016799969.1"/>
</dbReference>
<keyword evidence="1" id="KW-0472">Membrane</keyword>
<dbReference type="KEGG" id="pcb:PCHAS_0406000"/>